<evidence type="ECO:0000313" key="2">
    <source>
        <dbReference type="Proteomes" id="UP000011991"/>
    </source>
</evidence>
<dbReference type="PATRIC" id="fig|1265738.3.peg.4222"/>
<organism evidence="1 2">
    <name type="scientific">Rhodopirellula maiorica SM1</name>
    <dbReference type="NCBI Taxonomy" id="1265738"/>
    <lineage>
        <taxon>Bacteria</taxon>
        <taxon>Pseudomonadati</taxon>
        <taxon>Planctomycetota</taxon>
        <taxon>Planctomycetia</taxon>
        <taxon>Pirellulales</taxon>
        <taxon>Pirellulaceae</taxon>
        <taxon>Novipirellula</taxon>
    </lineage>
</organism>
<evidence type="ECO:0000313" key="1">
    <source>
        <dbReference type="EMBL" id="EMI18868.1"/>
    </source>
</evidence>
<name>M5RHU2_9BACT</name>
<sequence>MRFAIYHLPTPEIAMNFLQELGEFEVRTGSSEATCLVNRAGADRDDKASKSQ</sequence>
<keyword evidence="2" id="KW-1185">Reference proteome</keyword>
<dbReference type="AlphaFoldDB" id="M5RHU2"/>
<proteinExistence type="predicted"/>
<gene>
    <name evidence="1" type="ORF">RMSM_04218</name>
</gene>
<dbReference type="RefSeq" id="WP_008699880.1">
    <property type="nucleotide sequence ID" value="NZ_ANOG01000604.1"/>
</dbReference>
<dbReference type="Proteomes" id="UP000011991">
    <property type="component" value="Unassembled WGS sequence"/>
</dbReference>
<accession>M5RHU2</accession>
<comment type="caution">
    <text evidence="1">The sequence shown here is derived from an EMBL/GenBank/DDBJ whole genome shotgun (WGS) entry which is preliminary data.</text>
</comment>
<protein>
    <submittedName>
        <fullName evidence="1">Uncharacterized protein</fullName>
    </submittedName>
</protein>
<dbReference type="EMBL" id="ANOG01000604">
    <property type="protein sequence ID" value="EMI18868.1"/>
    <property type="molecule type" value="Genomic_DNA"/>
</dbReference>
<reference evidence="1 2" key="1">
    <citation type="journal article" date="2013" name="Mar. Genomics">
        <title>Expression of sulfatases in Rhodopirellula baltica and the diversity of sulfatases in the genus Rhodopirellula.</title>
        <authorList>
            <person name="Wegner C.E."/>
            <person name="Richter-Heitmann T."/>
            <person name="Klindworth A."/>
            <person name="Klockow C."/>
            <person name="Richter M."/>
            <person name="Achstetter T."/>
            <person name="Glockner F.O."/>
            <person name="Harder J."/>
        </authorList>
    </citation>
    <scope>NUCLEOTIDE SEQUENCE [LARGE SCALE GENOMIC DNA]</scope>
    <source>
        <strain evidence="1 2">SM1</strain>
    </source>
</reference>